<evidence type="ECO:0000256" key="1">
    <source>
        <dbReference type="SAM" id="MobiDB-lite"/>
    </source>
</evidence>
<reference evidence="2" key="1">
    <citation type="submission" date="2022-08" db="EMBL/GenBank/DDBJ databases">
        <title>Novel sulphate-reducing endosymbionts in the free-living metamonad Anaeramoeba.</title>
        <authorList>
            <person name="Jerlstrom-Hultqvist J."/>
            <person name="Cepicka I."/>
            <person name="Gallot-Lavallee L."/>
            <person name="Salas-Leiva D."/>
            <person name="Curtis B.A."/>
            <person name="Zahonova K."/>
            <person name="Pipaliya S."/>
            <person name="Dacks J."/>
            <person name="Roger A.J."/>
        </authorList>
    </citation>
    <scope>NUCLEOTIDE SEQUENCE</scope>
    <source>
        <strain evidence="2">Busselton2</strain>
    </source>
</reference>
<dbReference type="AlphaFoldDB" id="A0AAV7ZL67"/>
<proteinExistence type="predicted"/>
<dbReference type="EMBL" id="JANTQA010000029">
    <property type="protein sequence ID" value="KAJ3441566.1"/>
    <property type="molecule type" value="Genomic_DNA"/>
</dbReference>
<evidence type="ECO:0000313" key="2">
    <source>
        <dbReference type="EMBL" id="KAJ3441566.1"/>
    </source>
</evidence>
<sequence length="122" mass="14634">MSTKEKLKAEIVFESDETQILRDKICQQEEQEELLQRFECEKEKERKRKKKDTQQKKSQKKFNSNHPQKQKEKNTKKIKRKEIKIDENTKFVLFPLELIQIANNKKKLAQTTSMLIIVAKSK</sequence>
<protein>
    <submittedName>
        <fullName evidence="2">Uncharacterized protein</fullName>
    </submittedName>
</protein>
<gene>
    <name evidence="2" type="ORF">M0812_13579</name>
</gene>
<accession>A0AAV7ZL67</accession>
<comment type="caution">
    <text evidence="2">The sequence shown here is derived from an EMBL/GenBank/DDBJ whole genome shotgun (WGS) entry which is preliminary data.</text>
</comment>
<feature type="region of interest" description="Disordered" evidence="1">
    <location>
        <begin position="42"/>
        <end position="81"/>
    </location>
</feature>
<evidence type="ECO:0000313" key="3">
    <source>
        <dbReference type="Proteomes" id="UP001146793"/>
    </source>
</evidence>
<organism evidence="2 3">
    <name type="scientific">Anaeramoeba flamelloides</name>
    <dbReference type="NCBI Taxonomy" id="1746091"/>
    <lineage>
        <taxon>Eukaryota</taxon>
        <taxon>Metamonada</taxon>
        <taxon>Anaeramoebidae</taxon>
        <taxon>Anaeramoeba</taxon>
    </lineage>
</organism>
<name>A0AAV7ZL67_9EUKA</name>
<dbReference type="Proteomes" id="UP001146793">
    <property type="component" value="Unassembled WGS sequence"/>
</dbReference>